<dbReference type="Pfam" id="PF05258">
    <property type="entry name" value="DciA"/>
    <property type="match status" value="1"/>
</dbReference>
<dbReference type="RefSeq" id="WP_242287549.1">
    <property type="nucleotide sequence ID" value="NZ_JAKKSL010000003.1"/>
</dbReference>
<dbReference type="InterPro" id="IPR007922">
    <property type="entry name" value="DciA-like"/>
</dbReference>
<accession>A0ABS9X450</accession>
<comment type="caution">
    <text evidence="1">The sequence shown here is derived from an EMBL/GenBank/DDBJ whole genome shotgun (WGS) entry which is preliminary data.</text>
</comment>
<name>A0ABS9X450_9GAMM</name>
<gene>
    <name evidence="1" type="ORF">L3081_18460</name>
</gene>
<dbReference type="Proteomes" id="UP001139646">
    <property type="component" value="Unassembled WGS sequence"/>
</dbReference>
<proteinExistence type="predicted"/>
<sequence>MARRPKLPKDMSTLFNSTTGTLAQIQSKTNSLNLLSDIVRQICPDLPEDAFKIANFMQSTLIIEVKSPVWGQRLQFERNIICKALIKQTQGQFSQIEIKVNPQGHRQMPNQQTYQPIMTTNIAASTNLSSNSTYEAKIGSVQSMSNKTASHLLEIAKNAPTGLKEKLEKLAANALNNKK</sequence>
<evidence type="ECO:0000313" key="2">
    <source>
        <dbReference type="Proteomes" id="UP001139646"/>
    </source>
</evidence>
<evidence type="ECO:0000313" key="1">
    <source>
        <dbReference type="EMBL" id="MCI2285007.1"/>
    </source>
</evidence>
<keyword evidence="2" id="KW-1185">Reference proteome</keyword>
<reference evidence="1" key="1">
    <citation type="submission" date="2022-01" db="EMBL/GenBank/DDBJ databases">
        <title>Colwellia maritima, isolated from seawater.</title>
        <authorList>
            <person name="Kristyanto S."/>
            <person name="Jung J."/>
            <person name="Jeon C.O."/>
        </authorList>
    </citation>
    <scope>NUCLEOTIDE SEQUENCE</scope>
    <source>
        <strain evidence="1">MSW7</strain>
    </source>
</reference>
<organism evidence="1 2">
    <name type="scientific">Colwellia maritima</name>
    <dbReference type="NCBI Taxonomy" id="2912588"/>
    <lineage>
        <taxon>Bacteria</taxon>
        <taxon>Pseudomonadati</taxon>
        <taxon>Pseudomonadota</taxon>
        <taxon>Gammaproteobacteria</taxon>
        <taxon>Alteromonadales</taxon>
        <taxon>Colwelliaceae</taxon>
        <taxon>Colwellia</taxon>
    </lineage>
</organism>
<dbReference type="EMBL" id="JAKKSL010000003">
    <property type="protein sequence ID" value="MCI2285007.1"/>
    <property type="molecule type" value="Genomic_DNA"/>
</dbReference>
<protein>
    <submittedName>
        <fullName evidence="1">DciA family protein</fullName>
    </submittedName>
</protein>